<dbReference type="InterPro" id="IPR036390">
    <property type="entry name" value="WH_DNA-bd_sf"/>
</dbReference>
<dbReference type="OrthoDB" id="6423124at2"/>
<evidence type="ECO:0000313" key="3">
    <source>
        <dbReference type="Proteomes" id="UP000295985"/>
    </source>
</evidence>
<dbReference type="EMBL" id="CP034036">
    <property type="protein sequence ID" value="QCR04917.1"/>
    <property type="molecule type" value="Genomic_DNA"/>
</dbReference>
<accession>A0A2U1UUA1</accession>
<dbReference type="CDD" id="cd00090">
    <property type="entry name" value="HTH_ARSR"/>
    <property type="match status" value="1"/>
</dbReference>
<dbReference type="RefSeq" id="WP_009113110.1">
    <property type="nucleotide sequence ID" value="NZ_CP034036.1"/>
</dbReference>
<name>A0A2U1UUA1_9GAMM</name>
<dbReference type="InterPro" id="IPR036388">
    <property type="entry name" value="WH-like_DNA-bd_sf"/>
</dbReference>
<reference evidence="1 3" key="1">
    <citation type="submission" date="2018-04" db="EMBL/GenBank/DDBJ databases">
        <title>Brenneria corticis sp.nov.</title>
        <authorList>
            <person name="Li Y."/>
        </authorList>
    </citation>
    <scope>NUCLEOTIDE SEQUENCE [LARGE SCALE GENOMIC DNA]</scope>
    <source>
        <strain evidence="1 3">LMG 2694</strain>
    </source>
</reference>
<reference evidence="2 4" key="2">
    <citation type="submission" date="2018-11" db="EMBL/GenBank/DDBJ databases">
        <title>Genome sequences of Brenneria nigrifluens and Brenneria rubrifaciens.</title>
        <authorList>
            <person name="Poret-Peterson A.T."/>
            <person name="McClean A.E."/>
            <person name="Kluepfel D.A."/>
        </authorList>
    </citation>
    <scope>NUCLEOTIDE SEQUENCE [LARGE SCALE GENOMIC DNA]</scope>
    <source>
        <strain evidence="2 4">ATCC 13028</strain>
    </source>
</reference>
<evidence type="ECO:0000313" key="2">
    <source>
        <dbReference type="EMBL" id="QCR04917.1"/>
    </source>
</evidence>
<evidence type="ECO:0000313" key="1">
    <source>
        <dbReference type="EMBL" id="PWC25161.1"/>
    </source>
</evidence>
<dbReference type="Proteomes" id="UP000295985">
    <property type="component" value="Unassembled WGS sequence"/>
</dbReference>
<dbReference type="InterPro" id="IPR011991">
    <property type="entry name" value="ArsR-like_HTH"/>
</dbReference>
<evidence type="ECO:0000313" key="4">
    <source>
        <dbReference type="Proteomes" id="UP000303847"/>
    </source>
</evidence>
<organism evidence="1 3">
    <name type="scientific">Brenneria nigrifluens DSM 30175 = ATCC 13028</name>
    <dbReference type="NCBI Taxonomy" id="1121120"/>
    <lineage>
        <taxon>Bacteria</taxon>
        <taxon>Pseudomonadati</taxon>
        <taxon>Pseudomonadota</taxon>
        <taxon>Gammaproteobacteria</taxon>
        <taxon>Enterobacterales</taxon>
        <taxon>Pectobacteriaceae</taxon>
        <taxon>Brenneria</taxon>
    </lineage>
</organism>
<gene>
    <name evidence="1" type="ORF">DDT54_04470</name>
    <name evidence="2" type="ORF">EH206_12435</name>
</gene>
<dbReference type="Proteomes" id="UP000303847">
    <property type="component" value="Chromosome"/>
</dbReference>
<proteinExistence type="predicted"/>
<dbReference type="AlphaFoldDB" id="A0A2U1UUA1"/>
<dbReference type="Gene3D" id="1.10.10.10">
    <property type="entry name" value="Winged helix-like DNA-binding domain superfamily/Winged helix DNA-binding domain"/>
    <property type="match status" value="1"/>
</dbReference>
<dbReference type="GO" id="GO:0006355">
    <property type="term" value="P:regulation of DNA-templated transcription"/>
    <property type="evidence" value="ECO:0007669"/>
    <property type="project" value="UniProtKB-ARBA"/>
</dbReference>
<dbReference type="SUPFAM" id="SSF46785">
    <property type="entry name" value="Winged helix' DNA-binding domain"/>
    <property type="match status" value="1"/>
</dbReference>
<sequence length="90" mass="10001">MVTKKLTTQQRVARYIRIKEGLTQGEIARGLNLTGKEVHHALGELRSKGVVEVSGTRNQYRYYPTGAPAVMFGVHPAQARLNKLLAEVRA</sequence>
<protein>
    <submittedName>
        <fullName evidence="1">ArsR family transcriptional regulator</fullName>
    </submittedName>
</protein>
<dbReference type="EMBL" id="QDKK01000004">
    <property type="protein sequence ID" value="PWC25161.1"/>
    <property type="molecule type" value="Genomic_DNA"/>
</dbReference>
<dbReference type="Pfam" id="PF13412">
    <property type="entry name" value="HTH_24"/>
    <property type="match status" value="1"/>
</dbReference>
<keyword evidence="4" id="KW-1185">Reference proteome</keyword>